<dbReference type="HOGENOM" id="CLU_1061871_0_0_1"/>
<feature type="compositionally biased region" description="Low complexity" evidence="1">
    <location>
        <begin position="122"/>
        <end position="134"/>
    </location>
</feature>
<reference evidence="2 3" key="1">
    <citation type="journal article" date="2012" name="Appl. Environ. Microbiol.">
        <title>Short-read sequencing for genomic analysis of the brown rot fungus Fibroporia radiculosa.</title>
        <authorList>
            <person name="Tang J.D."/>
            <person name="Perkins A.D."/>
            <person name="Sonstegard T.S."/>
            <person name="Schroeder S.G."/>
            <person name="Burgess S.C."/>
            <person name="Diehl S.V."/>
        </authorList>
    </citation>
    <scope>NUCLEOTIDE SEQUENCE [LARGE SCALE GENOMIC DNA]</scope>
    <source>
        <strain evidence="2 3">TFFH 294</strain>
    </source>
</reference>
<dbReference type="RefSeq" id="XP_012183675.1">
    <property type="nucleotide sequence ID" value="XM_012328285.1"/>
</dbReference>
<protein>
    <submittedName>
        <fullName evidence="2">Uncharacterized protein</fullName>
    </submittedName>
</protein>
<dbReference type="InParanoid" id="J4HZC1"/>
<dbReference type="Proteomes" id="UP000006352">
    <property type="component" value="Unassembled WGS sequence"/>
</dbReference>
<sequence length="262" mass="28475">MSDFFKLISYRNIRRARGKKMRTESRVKAGRLRATLTRAVDAGMNVEPRCRRGGGVHLARNISPRVAGNVAEVGWAGQVQVQYTLVHPTPGTELSDAAEQIEFPRPAPDVPSERIDTEIHPSARASRANPAHAASGPFSGYPIIRPVQSAHGGSQRDRNLCRRRRRGPRTSERPATVSLLAARRLVECGGLTADGLIKAFDGEILQARLVSGAVSPQMHMQPPCDAGRFCGMEGKGCLIKDPSGIWTLAESVWSRRQGGPTV</sequence>
<evidence type="ECO:0000256" key="1">
    <source>
        <dbReference type="SAM" id="MobiDB-lite"/>
    </source>
</evidence>
<dbReference type="AlphaFoldDB" id="J4HZC1"/>
<name>J4HZC1_9APHY</name>
<evidence type="ECO:0000313" key="2">
    <source>
        <dbReference type="EMBL" id="CCM04392.1"/>
    </source>
</evidence>
<feature type="region of interest" description="Disordered" evidence="1">
    <location>
        <begin position="122"/>
        <end position="174"/>
    </location>
</feature>
<proteinExistence type="predicted"/>
<accession>J4HZC1</accession>
<dbReference type="EMBL" id="HE797155">
    <property type="protein sequence ID" value="CCM04392.1"/>
    <property type="molecule type" value="Genomic_DNA"/>
</dbReference>
<evidence type="ECO:0000313" key="3">
    <source>
        <dbReference type="Proteomes" id="UP000006352"/>
    </source>
</evidence>
<gene>
    <name evidence="2" type="ORF">FIBRA_06568</name>
</gene>
<organism evidence="2 3">
    <name type="scientific">Fibroporia radiculosa</name>
    <dbReference type="NCBI Taxonomy" id="599839"/>
    <lineage>
        <taxon>Eukaryota</taxon>
        <taxon>Fungi</taxon>
        <taxon>Dikarya</taxon>
        <taxon>Basidiomycota</taxon>
        <taxon>Agaricomycotina</taxon>
        <taxon>Agaricomycetes</taxon>
        <taxon>Polyporales</taxon>
        <taxon>Fibroporiaceae</taxon>
        <taxon>Fibroporia</taxon>
    </lineage>
</organism>
<keyword evidence="3" id="KW-1185">Reference proteome</keyword>
<dbReference type="GeneID" id="24099303"/>